<evidence type="ECO:0000313" key="3">
    <source>
        <dbReference type="Proteomes" id="UP000538147"/>
    </source>
</evidence>
<accession>A0A841L6S7</accession>
<dbReference type="Proteomes" id="UP000538147">
    <property type="component" value="Unassembled WGS sequence"/>
</dbReference>
<comment type="caution">
    <text evidence="2">The sequence shown here is derived from an EMBL/GenBank/DDBJ whole genome shotgun (WGS) entry which is preliminary data.</text>
</comment>
<dbReference type="GO" id="GO:0009103">
    <property type="term" value="P:lipopolysaccharide biosynthetic process"/>
    <property type="evidence" value="ECO:0007669"/>
    <property type="project" value="TreeGrafter"/>
</dbReference>
<dbReference type="PANTHER" id="PTHR46401">
    <property type="entry name" value="GLYCOSYLTRANSFERASE WBBK-RELATED"/>
    <property type="match status" value="1"/>
</dbReference>
<evidence type="ECO:0000256" key="1">
    <source>
        <dbReference type="ARBA" id="ARBA00022679"/>
    </source>
</evidence>
<proteinExistence type="predicted"/>
<dbReference type="PANTHER" id="PTHR46401:SF2">
    <property type="entry name" value="GLYCOSYLTRANSFERASE WBBK-RELATED"/>
    <property type="match status" value="1"/>
</dbReference>
<keyword evidence="1 2" id="KW-0808">Transferase</keyword>
<dbReference type="Pfam" id="PF13692">
    <property type="entry name" value="Glyco_trans_1_4"/>
    <property type="match status" value="2"/>
</dbReference>
<dbReference type="EMBL" id="JACIIV010000017">
    <property type="protein sequence ID" value="MBB6228304.1"/>
    <property type="molecule type" value="Genomic_DNA"/>
</dbReference>
<organism evidence="2 3">
    <name type="scientific">Polymorphobacter multimanifer</name>
    <dbReference type="NCBI Taxonomy" id="1070431"/>
    <lineage>
        <taxon>Bacteria</taxon>
        <taxon>Pseudomonadati</taxon>
        <taxon>Pseudomonadota</taxon>
        <taxon>Alphaproteobacteria</taxon>
        <taxon>Sphingomonadales</taxon>
        <taxon>Sphingosinicellaceae</taxon>
        <taxon>Polymorphobacter</taxon>
    </lineage>
</organism>
<reference evidence="2 3" key="1">
    <citation type="submission" date="2020-08" db="EMBL/GenBank/DDBJ databases">
        <title>Genomic Encyclopedia of Type Strains, Phase IV (KMG-IV): sequencing the most valuable type-strain genomes for metagenomic binning, comparative biology and taxonomic classification.</title>
        <authorList>
            <person name="Goeker M."/>
        </authorList>
    </citation>
    <scope>NUCLEOTIDE SEQUENCE [LARGE SCALE GENOMIC DNA]</scope>
    <source>
        <strain evidence="2 3">DSM 102189</strain>
    </source>
</reference>
<dbReference type="AlphaFoldDB" id="A0A841L6S7"/>
<dbReference type="GO" id="GO:0016757">
    <property type="term" value="F:glycosyltransferase activity"/>
    <property type="evidence" value="ECO:0007669"/>
    <property type="project" value="TreeGrafter"/>
</dbReference>
<dbReference type="SUPFAM" id="SSF53756">
    <property type="entry name" value="UDP-Glycosyltransferase/glycogen phosphorylase"/>
    <property type="match status" value="3"/>
</dbReference>
<protein>
    <submittedName>
        <fullName evidence="2">Glycosyltransferase involved in cell wall biosynthesis</fullName>
    </submittedName>
</protein>
<dbReference type="Gene3D" id="3.40.50.2000">
    <property type="entry name" value="Glycogen Phosphorylase B"/>
    <property type="match status" value="3"/>
</dbReference>
<sequence>MNAYNFPQPAGRPSVHIVLSDKGWILERLAKEIADRLPYVTYGLAPDPSAAIQYYVTYGCRNARVSPIEIALFTHREEDAGAGARFDAVAREVDHAVSMSSGTARLIEALGVAQHSCIMPGVDLDMFHPRLKIAVVGRTYHTGRKGEALVSAVMDVPDIEWHFTGPSWPGPAEHVADEDLPDFYRSMDYILVPALNEGGPMSVLEALASGVQVIASTVGWVPDFPHIPFERGNAASLRQVLMNLRAERMKLRASVEHMTWDNWAAQHDELFRKLIATLGGTVVAPMAGLRRVGRVALVTHGIEDTTLGGPSVRVPNTARALRALNVDASVIYNRGRDMASADIVHGFNIWLPKTAVAVAREAKRLAKPLIFSPIMLDLSEGPLWQTDALRTFRQARTPEEADALMRWHGEIQCERERLHPPVEPEPGYHDMVREIADLSDGLIFLSEAERRVFRRTVGETDTPEFLVRNPVDAAYFSGGNPDLFRDAYGLRDYVLCIGRIEPRKNQLMLVSALAGTGLPVVLVGHGAHAEYADLVKRFGGPELLMIDRIDPGSEMLRSAIAGARVFALPSWAEGAPLAALEAAAAGANMVLSDRSGEREYFGTQARYCDPADMSSIRRSVLQAWETPLDAVQARMLAERVAEEYAWERHARETLDAYEDVLARQHPILSAPDDDPAPPAPRQPVDIILDVTTWANNSTTLSGIVRVERSIALELLEQADLRLRFVMYLSSTTGFVELPHEVIENDLVSVYVGQLKARDLGERSTLRLPHGGDLIAVGSSWMQNADYSLELKQLAQDNALTLSVLMHDMTPALFPRWYLAGYSTTWEQNCAEMIANADRLLVYSESTRNDVTAFALAHDIVPPVIGKIRLADELGTLDTATTDEGEQARRLFGNRSFILSVGGIHLRKNYALLYDVWQILREEMGDACPHLVIVGGVLERWRAGSGDAR</sequence>
<name>A0A841L6S7_9SPHN</name>
<keyword evidence="3" id="KW-1185">Reference proteome</keyword>
<evidence type="ECO:0000313" key="2">
    <source>
        <dbReference type="EMBL" id="MBB6228304.1"/>
    </source>
</evidence>
<gene>
    <name evidence="2" type="ORF">FHS79_002489</name>
</gene>